<feature type="transmembrane region" description="Helical" evidence="7">
    <location>
        <begin position="223"/>
        <end position="244"/>
    </location>
</feature>
<evidence type="ECO:0000256" key="4">
    <source>
        <dbReference type="ARBA" id="ARBA00022989"/>
    </source>
</evidence>
<reference evidence="9 10" key="1">
    <citation type="submission" date="2016-05" db="EMBL/GenBank/DDBJ databases">
        <title>Comparative analysis of secretome profiles of manganese(II)-oxidizing ascomycete fungi.</title>
        <authorList>
            <consortium name="DOE Joint Genome Institute"/>
            <person name="Zeiner C.A."/>
            <person name="Purvine S.O."/>
            <person name="Zink E.M."/>
            <person name="Wu S."/>
            <person name="Pasa-Tolic L."/>
            <person name="Chaput D.L."/>
            <person name="Haridas S."/>
            <person name="Grigoriev I.V."/>
            <person name="Santelli C.M."/>
            <person name="Hansel C.M."/>
        </authorList>
    </citation>
    <scope>NUCLEOTIDE SEQUENCE [LARGE SCALE GENOMIC DNA]</scope>
    <source>
        <strain evidence="9 10">AP3s5-JAC2a</strain>
    </source>
</reference>
<comment type="subcellular location">
    <subcellularLocation>
        <location evidence="1">Membrane</location>
        <topology evidence="1">Multi-pass membrane protein</topology>
    </subcellularLocation>
</comment>
<evidence type="ECO:0000256" key="5">
    <source>
        <dbReference type="ARBA" id="ARBA00023136"/>
    </source>
</evidence>
<gene>
    <name evidence="9" type="ORF">CC84DRAFT_1214811</name>
</gene>
<dbReference type="OrthoDB" id="5296287at2759"/>
<dbReference type="GO" id="GO:0022857">
    <property type="term" value="F:transmembrane transporter activity"/>
    <property type="evidence" value="ECO:0007669"/>
    <property type="project" value="InterPro"/>
</dbReference>
<dbReference type="AlphaFoldDB" id="A0A177CN28"/>
<evidence type="ECO:0000256" key="1">
    <source>
        <dbReference type="ARBA" id="ARBA00004141"/>
    </source>
</evidence>
<dbReference type="PROSITE" id="PS50850">
    <property type="entry name" value="MFS"/>
    <property type="match status" value="1"/>
</dbReference>
<name>A0A177CN28_9PLEO</name>
<dbReference type="Proteomes" id="UP000077069">
    <property type="component" value="Unassembled WGS sequence"/>
</dbReference>
<dbReference type="PANTHER" id="PTHR23502:SF68">
    <property type="entry name" value="MULTIDRUG TRANSPORTER, PUTATIVE (AFU_ORTHOLOGUE AFUA_3G01120)-RELATED"/>
    <property type="match status" value="1"/>
</dbReference>
<evidence type="ECO:0000256" key="2">
    <source>
        <dbReference type="ARBA" id="ARBA00008335"/>
    </source>
</evidence>
<evidence type="ECO:0000313" key="10">
    <source>
        <dbReference type="Proteomes" id="UP000077069"/>
    </source>
</evidence>
<proteinExistence type="inferred from homology"/>
<dbReference type="InParanoid" id="A0A177CN28"/>
<feature type="compositionally biased region" description="Basic and acidic residues" evidence="6">
    <location>
        <begin position="87"/>
        <end position="97"/>
    </location>
</feature>
<organism evidence="9 10">
    <name type="scientific">Paraphaeosphaeria sporulosa</name>
    <dbReference type="NCBI Taxonomy" id="1460663"/>
    <lineage>
        <taxon>Eukaryota</taxon>
        <taxon>Fungi</taxon>
        <taxon>Dikarya</taxon>
        <taxon>Ascomycota</taxon>
        <taxon>Pezizomycotina</taxon>
        <taxon>Dothideomycetes</taxon>
        <taxon>Pleosporomycetidae</taxon>
        <taxon>Pleosporales</taxon>
        <taxon>Massarineae</taxon>
        <taxon>Didymosphaeriaceae</taxon>
        <taxon>Paraphaeosphaeria</taxon>
    </lineage>
</organism>
<dbReference type="STRING" id="1460663.A0A177CN28"/>
<keyword evidence="5 7" id="KW-0472">Membrane</keyword>
<sequence length="284" mass="30756">MDTHSSCPWSLADSPIADSPTLSQRVSWSNSSTSIKNSEGIKYRDEFRRLYESTSEAVYCTPMPKIEIATPEPTHSSSRVGVAPVSEEERTSEDPKSIKQATEMCAPLDPNLLEWEGIQDSDHPGNWPGWKKTGNITIILMMCVTHAFATTAPIPVIGMIQVDFGSNDVYLSAFVVCAYVLGFTAGPLLVVPLAEDLGRVIMYHFCNILFISFNCWCAKSEDLVMLALARFLSGCGGAVAQSLAARSISVLVQGGVGLLMAFVVLAVYLTPAISPLVGSHIYID</sequence>
<keyword evidence="3 7" id="KW-0812">Transmembrane</keyword>
<dbReference type="InterPro" id="IPR036259">
    <property type="entry name" value="MFS_trans_sf"/>
</dbReference>
<keyword evidence="10" id="KW-1185">Reference proteome</keyword>
<feature type="transmembrane region" description="Helical" evidence="7">
    <location>
        <begin position="200"/>
        <end position="216"/>
    </location>
</feature>
<evidence type="ECO:0000256" key="6">
    <source>
        <dbReference type="SAM" id="MobiDB-lite"/>
    </source>
</evidence>
<dbReference type="InterPro" id="IPR011701">
    <property type="entry name" value="MFS"/>
</dbReference>
<feature type="transmembrane region" description="Helical" evidence="7">
    <location>
        <begin position="169"/>
        <end position="194"/>
    </location>
</feature>
<dbReference type="GeneID" id="28766160"/>
<protein>
    <submittedName>
        <fullName evidence="9">MFS general substrate transporter</fullName>
    </submittedName>
</protein>
<evidence type="ECO:0000256" key="7">
    <source>
        <dbReference type="SAM" id="Phobius"/>
    </source>
</evidence>
<dbReference type="InterPro" id="IPR020846">
    <property type="entry name" value="MFS_dom"/>
</dbReference>
<feature type="domain" description="Major facilitator superfamily (MFS) profile" evidence="8">
    <location>
        <begin position="135"/>
        <end position="284"/>
    </location>
</feature>
<evidence type="ECO:0000259" key="8">
    <source>
        <dbReference type="PROSITE" id="PS50850"/>
    </source>
</evidence>
<dbReference type="Gene3D" id="1.20.1720.10">
    <property type="entry name" value="Multidrug resistance protein D"/>
    <property type="match status" value="1"/>
</dbReference>
<feature type="region of interest" description="Disordered" evidence="6">
    <location>
        <begin position="68"/>
        <end position="98"/>
    </location>
</feature>
<comment type="similarity">
    <text evidence="2">Belongs to the major facilitator superfamily.</text>
</comment>
<feature type="region of interest" description="Disordered" evidence="6">
    <location>
        <begin position="1"/>
        <end position="37"/>
    </location>
</feature>
<feature type="transmembrane region" description="Helical" evidence="7">
    <location>
        <begin position="136"/>
        <end position="157"/>
    </location>
</feature>
<dbReference type="EMBL" id="KV441550">
    <property type="protein sequence ID" value="OAG08298.1"/>
    <property type="molecule type" value="Genomic_DNA"/>
</dbReference>
<dbReference type="GO" id="GO:0016020">
    <property type="term" value="C:membrane"/>
    <property type="evidence" value="ECO:0007669"/>
    <property type="project" value="UniProtKB-SubCell"/>
</dbReference>
<evidence type="ECO:0000256" key="3">
    <source>
        <dbReference type="ARBA" id="ARBA00022692"/>
    </source>
</evidence>
<dbReference type="Pfam" id="PF07690">
    <property type="entry name" value="MFS_1"/>
    <property type="match status" value="1"/>
</dbReference>
<dbReference type="PANTHER" id="PTHR23502">
    <property type="entry name" value="MAJOR FACILITATOR SUPERFAMILY"/>
    <property type="match status" value="1"/>
</dbReference>
<accession>A0A177CN28</accession>
<feature type="transmembrane region" description="Helical" evidence="7">
    <location>
        <begin position="250"/>
        <end position="269"/>
    </location>
</feature>
<evidence type="ECO:0000313" key="9">
    <source>
        <dbReference type="EMBL" id="OAG08298.1"/>
    </source>
</evidence>
<dbReference type="SUPFAM" id="SSF103473">
    <property type="entry name" value="MFS general substrate transporter"/>
    <property type="match status" value="1"/>
</dbReference>
<keyword evidence="4 7" id="KW-1133">Transmembrane helix</keyword>
<feature type="compositionally biased region" description="Low complexity" evidence="6">
    <location>
        <begin position="27"/>
        <end position="37"/>
    </location>
</feature>
<dbReference type="RefSeq" id="XP_018038663.1">
    <property type="nucleotide sequence ID" value="XM_018182674.1"/>
</dbReference>